<name>A0A2I0L1M5_PUNGR</name>
<organism evidence="1 2">
    <name type="scientific">Punica granatum</name>
    <name type="common">Pomegranate</name>
    <dbReference type="NCBI Taxonomy" id="22663"/>
    <lineage>
        <taxon>Eukaryota</taxon>
        <taxon>Viridiplantae</taxon>
        <taxon>Streptophyta</taxon>
        <taxon>Embryophyta</taxon>
        <taxon>Tracheophyta</taxon>
        <taxon>Spermatophyta</taxon>
        <taxon>Magnoliopsida</taxon>
        <taxon>eudicotyledons</taxon>
        <taxon>Gunneridae</taxon>
        <taxon>Pentapetalae</taxon>
        <taxon>rosids</taxon>
        <taxon>malvids</taxon>
        <taxon>Myrtales</taxon>
        <taxon>Lythraceae</taxon>
        <taxon>Punica</taxon>
    </lineage>
</organism>
<proteinExistence type="predicted"/>
<protein>
    <submittedName>
        <fullName evidence="1">Uncharacterized protein</fullName>
    </submittedName>
</protein>
<accession>A0A2I0L1M5</accession>
<evidence type="ECO:0000313" key="2">
    <source>
        <dbReference type="Proteomes" id="UP000233551"/>
    </source>
</evidence>
<dbReference type="EMBL" id="PGOL01000196">
    <property type="protein sequence ID" value="PKI74599.1"/>
    <property type="molecule type" value="Genomic_DNA"/>
</dbReference>
<dbReference type="Proteomes" id="UP000233551">
    <property type="component" value="Unassembled WGS sequence"/>
</dbReference>
<comment type="caution">
    <text evidence="1">The sequence shown here is derived from an EMBL/GenBank/DDBJ whole genome shotgun (WGS) entry which is preliminary data.</text>
</comment>
<gene>
    <name evidence="1" type="ORF">CRG98_004926</name>
</gene>
<reference evidence="1 2" key="1">
    <citation type="submission" date="2017-11" db="EMBL/GenBank/DDBJ databases">
        <title>De-novo sequencing of pomegranate (Punica granatum L.) genome.</title>
        <authorList>
            <person name="Akparov Z."/>
            <person name="Amiraslanov A."/>
            <person name="Hajiyeva S."/>
            <person name="Abbasov M."/>
            <person name="Kaur K."/>
            <person name="Hamwieh A."/>
            <person name="Solovyev V."/>
            <person name="Salamov A."/>
            <person name="Braich B."/>
            <person name="Kosarev P."/>
            <person name="Mahmoud A."/>
            <person name="Hajiyev E."/>
            <person name="Babayeva S."/>
            <person name="Izzatullayeva V."/>
            <person name="Mammadov A."/>
            <person name="Mammadov A."/>
            <person name="Sharifova S."/>
            <person name="Ojaghi J."/>
            <person name="Eynullazada K."/>
            <person name="Bayramov B."/>
            <person name="Abdulazimova A."/>
            <person name="Shahmuradov I."/>
        </authorList>
    </citation>
    <scope>NUCLEOTIDE SEQUENCE [LARGE SCALE GENOMIC DNA]</scope>
    <source>
        <strain evidence="2">cv. AG2017</strain>
        <tissue evidence="1">Leaf</tissue>
    </source>
</reference>
<evidence type="ECO:0000313" key="1">
    <source>
        <dbReference type="EMBL" id="PKI74599.1"/>
    </source>
</evidence>
<keyword evidence="2" id="KW-1185">Reference proteome</keyword>
<dbReference type="AlphaFoldDB" id="A0A2I0L1M5"/>
<sequence length="68" mass="7369">MGIGWEVGRFSLTVGPLGAVISEVIRRPRLPLAKSRHQRSYGWVPSLSLSLPALAGPRGAHSKLYMAD</sequence>